<dbReference type="InterPro" id="IPR015424">
    <property type="entry name" value="PyrdxlP-dep_Trfase"/>
</dbReference>
<evidence type="ECO:0000256" key="1">
    <source>
        <dbReference type="ARBA" id="ARBA00037999"/>
    </source>
</evidence>
<dbReference type="OrthoDB" id="7260855at2"/>
<comment type="caution">
    <text evidence="5">The sequence shown here is derived from an EMBL/GenBank/DDBJ whole genome shotgun (WGS) entry which is preliminary data.</text>
</comment>
<accession>A0A178MZ09</accession>
<dbReference type="GO" id="GO:0000271">
    <property type="term" value="P:polysaccharide biosynthetic process"/>
    <property type="evidence" value="ECO:0007669"/>
    <property type="project" value="TreeGrafter"/>
</dbReference>
<dbReference type="Gene3D" id="3.90.1150.10">
    <property type="entry name" value="Aspartate Aminotransferase, domain 1"/>
    <property type="match status" value="1"/>
</dbReference>
<evidence type="ECO:0000313" key="5">
    <source>
        <dbReference type="EMBL" id="OAN55094.1"/>
    </source>
</evidence>
<dbReference type="InterPro" id="IPR015422">
    <property type="entry name" value="PyrdxlP-dep_Trfase_small"/>
</dbReference>
<evidence type="ECO:0000256" key="2">
    <source>
        <dbReference type="PIRSR" id="PIRSR000390-1"/>
    </source>
</evidence>
<dbReference type="CDD" id="cd00616">
    <property type="entry name" value="AHBA_syn"/>
    <property type="match status" value="1"/>
</dbReference>
<evidence type="ECO:0000256" key="3">
    <source>
        <dbReference type="PIRSR" id="PIRSR000390-2"/>
    </source>
</evidence>
<dbReference type="InterPro" id="IPR000653">
    <property type="entry name" value="DegT/StrS_aminotransferase"/>
</dbReference>
<dbReference type="Proteomes" id="UP000078543">
    <property type="component" value="Unassembled WGS sequence"/>
</dbReference>
<organism evidence="5 6">
    <name type="scientific">Magnetospirillum moscoviense</name>
    <dbReference type="NCBI Taxonomy" id="1437059"/>
    <lineage>
        <taxon>Bacteria</taxon>
        <taxon>Pseudomonadati</taxon>
        <taxon>Pseudomonadota</taxon>
        <taxon>Alphaproteobacteria</taxon>
        <taxon>Rhodospirillales</taxon>
        <taxon>Rhodospirillaceae</taxon>
        <taxon>Magnetospirillum</taxon>
    </lineage>
</organism>
<proteinExistence type="inferred from homology"/>
<dbReference type="Pfam" id="PF01041">
    <property type="entry name" value="DegT_DnrJ_EryC1"/>
    <property type="match status" value="1"/>
</dbReference>
<dbReference type="STRING" id="1437059.A6A05_00605"/>
<dbReference type="GO" id="GO:0008483">
    <property type="term" value="F:transaminase activity"/>
    <property type="evidence" value="ECO:0007669"/>
    <property type="project" value="TreeGrafter"/>
</dbReference>
<dbReference type="AlphaFoldDB" id="A0A178MZ09"/>
<dbReference type="PANTHER" id="PTHR30244">
    <property type="entry name" value="TRANSAMINASE"/>
    <property type="match status" value="1"/>
</dbReference>
<evidence type="ECO:0000256" key="4">
    <source>
        <dbReference type="RuleBase" id="RU004508"/>
    </source>
</evidence>
<feature type="modified residue" description="N6-(pyridoxal phosphate)lysine" evidence="3">
    <location>
        <position position="186"/>
    </location>
</feature>
<gene>
    <name evidence="5" type="ORF">A6A05_00605</name>
</gene>
<dbReference type="SUPFAM" id="SSF53383">
    <property type="entry name" value="PLP-dependent transferases"/>
    <property type="match status" value="1"/>
</dbReference>
<reference evidence="5 6" key="1">
    <citation type="submission" date="2016-04" db="EMBL/GenBank/DDBJ databases">
        <title>Draft genome sequence of freshwater magnetotactic bacteria Magnetospirillum marisnigri SP-1 and Magnetospirillum moscoviense BB-1.</title>
        <authorList>
            <person name="Koziaeva V."/>
            <person name="Dziuba M.V."/>
            <person name="Ivanov T.M."/>
            <person name="Kuznetsov B."/>
            <person name="Grouzdev D.S."/>
        </authorList>
    </citation>
    <scope>NUCLEOTIDE SEQUENCE [LARGE SCALE GENOMIC DNA]</scope>
    <source>
        <strain evidence="5 6">BB-1</strain>
    </source>
</reference>
<dbReference type="EMBL" id="LWQU01000104">
    <property type="protein sequence ID" value="OAN55094.1"/>
    <property type="molecule type" value="Genomic_DNA"/>
</dbReference>
<name>A0A178MZ09_9PROT</name>
<dbReference type="GO" id="GO:0030170">
    <property type="term" value="F:pyridoxal phosphate binding"/>
    <property type="evidence" value="ECO:0007669"/>
    <property type="project" value="TreeGrafter"/>
</dbReference>
<dbReference type="InterPro" id="IPR015421">
    <property type="entry name" value="PyrdxlP-dep_Trfase_major"/>
</dbReference>
<protein>
    <submittedName>
        <fullName evidence="5">Perosamine synthetase</fullName>
    </submittedName>
</protein>
<evidence type="ECO:0000313" key="6">
    <source>
        <dbReference type="Proteomes" id="UP000078543"/>
    </source>
</evidence>
<dbReference type="Gene3D" id="3.40.640.10">
    <property type="entry name" value="Type I PLP-dependent aspartate aminotransferase-like (Major domain)"/>
    <property type="match status" value="1"/>
</dbReference>
<keyword evidence="3 4" id="KW-0663">Pyridoxal phosphate</keyword>
<dbReference type="PANTHER" id="PTHR30244:SF34">
    <property type="entry name" value="DTDP-4-AMINO-4,6-DIDEOXYGALACTOSE TRANSAMINASE"/>
    <property type="match status" value="1"/>
</dbReference>
<feature type="active site" description="Proton acceptor" evidence="2">
    <location>
        <position position="186"/>
    </location>
</feature>
<dbReference type="RefSeq" id="WP_068498196.1">
    <property type="nucleotide sequence ID" value="NZ_LWQU01000104.1"/>
</dbReference>
<sequence length="383" mass="41313">MTQTDTSTIAIATPVVGSEELELLRDVLDSGWLTQGPKVAEFERRFARRHGVSHAIAVTSCTTGLHLALLSLGIGPGDEVIVPSFTWIASANAVLYCGAIPILCDVDPATFNIDIDDALRKVTGRTRAVVAVHLFGLCADVAALRACLPDRVEIVEDAACAAGAARGGRAAGSLGRVGVFSFHPRKTITTGEGGMITTDDDDLAAVIRQLRNHGSTQSEEERHHGPRPHLLPEFPVLGYNYRMTDLQGAVGLAQLARLDTMLAARSQWAAWYGEHLSAMNWLTLPGVPGDCRHGWQAYVTLVDESRSPAPAAVIMDRLAEQGIMTRPGTHAIHRLGYYRQRFGYTDNQFPGASACATRSLAIPLHNRMTAQDFMRVTEALAAL</sequence>
<dbReference type="PIRSF" id="PIRSF000390">
    <property type="entry name" value="PLP_StrS"/>
    <property type="match status" value="1"/>
</dbReference>
<comment type="similarity">
    <text evidence="1 4">Belongs to the DegT/DnrJ/EryC1 family.</text>
</comment>
<keyword evidence="6" id="KW-1185">Reference proteome</keyword>